<comment type="caution">
    <text evidence="2">The sequence shown here is derived from an EMBL/GenBank/DDBJ whole genome shotgun (WGS) entry which is preliminary data.</text>
</comment>
<name>A0A812NHR5_9DINO</name>
<dbReference type="InterPro" id="IPR050704">
    <property type="entry name" value="Peptidase_C85-like"/>
</dbReference>
<dbReference type="Gene3D" id="3.90.70.80">
    <property type="match status" value="1"/>
</dbReference>
<reference evidence="2" key="1">
    <citation type="submission" date="2021-02" db="EMBL/GenBank/DDBJ databases">
        <authorList>
            <person name="Dougan E. K."/>
            <person name="Rhodes N."/>
            <person name="Thang M."/>
            <person name="Chan C."/>
        </authorList>
    </citation>
    <scope>NUCLEOTIDE SEQUENCE</scope>
</reference>
<dbReference type="PROSITE" id="PS50802">
    <property type="entry name" value="OTU"/>
    <property type="match status" value="1"/>
</dbReference>
<dbReference type="SUPFAM" id="SSF54001">
    <property type="entry name" value="Cysteine proteinases"/>
    <property type="match status" value="1"/>
</dbReference>
<accession>A0A812NHR5</accession>
<organism evidence="2 3">
    <name type="scientific">Symbiodinium natans</name>
    <dbReference type="NCBI Taxonomy" id="878477"/>
    <lineage>
        <taxon>Eukaryota</taxon>
        <taxon>Sar</taxon>
        <taxon>Alveolata</taxon>
        <taxon>Dinophyceae</taxon>
        <taxon>Suessiales</taxon>
        <taxon>Symbiodiniaceae</taxon>
        <taxon>Symbiodinium</taxon>
    </lineage>
</organism>
<evidence type="ECO:0000313" key="3">
    <source>
        <dbReference type="Proteomes" id="UP000604046"/>
    </source>
</evidence>
<dbReference type="OrthoDB" id="416638at2759"/>
<dbReference type="InterPro" id="IPR038765">
    <property type="entry name" value="Papain-like_cys_pep_sf"/>
</dbReference>
<dbReference type="Pfam" id="PF02338">
    <property type="entry name" value="OTU"/>
    <property type="match status" value="1"/>
</dbReference>
<dbReference type="EMBL" id="CAJNDS010002074">
    <property type="protein sequence ID" value="CAE7306354.1"/>
    <property type="molecule type" value="Genomic_DNA"/>
</dbReference>
<dbReference type="AlphaFoldDB" id="A0A812NHR5"/>
<gene>
    <name evidence="2" type="primary">gcs-1</name>
    <name evidence="2" type="ORF">SNAT2548_LOCUS16100</name>
</gene>
<proteinExistence type="predicted"/>
<dbReference type="GO" id="GO:0004843">
    <property type="term" value="F:cysteine-type deubiquitinase activity"/>
    <property type="evidence" value="ECO:0007669"/>
    <property type="project" value="TreeGrafter"/>
</dbReference>
<evidence type="ECO:0000313" key="2">
    <source>
        <dbReference type="EMBL" id="CAE7306354.1"/>
    </source>
</evidence>
<dbReference type="InterPro" id="IPR003323">
    <property type="entry name" value="OTU_dom"/>
</dbReference>
<feature type="domain" description="OTU" evidence="1">
    <location>
        <begin position="355"/>
        <end position="499"/>
    </location>
</feature>
<dbReference type="GO" id="GO:0016579">
    <property type="term" value="P:protein deubiquitination"/>
    <property type="evidence" value="ECO:0007669"/>
    <property type="project" value="TreeGrafter"/>
</dbReference>
<dbReference type="CDD" id="cd22744">
    <property type="entry name" value="OTU"/>
    <property type="match status" value="1"/>
</dbReference>
<keyword evidence="3" id="KW-1185">Reference proteome</keyword>
<dbReference type="PANTHER" id="PTHR12419">
    <property type="entry name" value="OTU DOMAIN CONTAINING PROTEIN"/>
    <property type="match status" value="1"/>
</dbReference>
<evidence type="ECO:0000259" key="1">
    <source>
        <dbReference type="PROSITE" id="PS50802"/>
    </source>
</evidence>
<dbReference type="Proteomes" id="UP000604046">
    <property type="component" value="Unassembled WGS sequence"/>
</dbReference>
<sequence>MKFDDGKEFEPTGNAFQVKGTLTNDGEERIPGRVGNQLHFRQASVTTRVSAGKQAPQYSGQRAGPVKITPLETTVVFVKIPEAFTSQEGWKQARSNPTRFTASWAASHKVVLADAWGWVVDSPGKAGQQLHGKARLATKELASLLAVSGQGGVFIDAMRHAVATQVQWIAQSPGETATAYFERGVRMGAQLGLVTQGGRLGARNPRDASVAVARVWCFPHVPPSWGPTQVTDVLASAFDDVVLLHHRRMGKERIYRFRAKHKFGDKDIVPLQVATDDGAGADTITMWATLAPPTPPKGKKQVLRQASVPFFAPREAALAPKATSVKQPAVLDSQGKETSPASVRVLSQREVPAKCKVVPIDKDGSCLYRAVARGLKWLSGSKATDFCHRDLRARAIEHIRRHRAEYEAEWDGQGPTLEKLRAEAKPDEDPFAKYLDLAAHESAYASIFEIKALSRLYDTCIIVIPQDGSFATMSFKDHKRKKAIALWYTPKHVDLLLPEQEGQSYPPDLFVACQGTVVDLRAGGRNAPSLSSGAWTRASNAPAATCSKGPSRKRACSRADSIWTRASNALSSCSAAPPAAPHIESHAYRSAAATADVAKTAWAEARAGLPSSASACSSAAAVHSASVDDFEPVPEPPVEARPCKRKVAFRSPQGADIKFKGLFQCDLCPFRKVEPDARKLIVARYNHLVRRHEGQGISKIRPAPVLTKRARKDDYLWRCPVCKAGLLKDDKADWNAAAIQRFRTEHRVQKHPEIAPKEWTRMLHCHSTTSTKRAKNRASILNRRVAKLTSSDQPPHFVPFLLPRPRSREKPRPGCWNKQAHVKVGFMSVWKCTRCGDLARRNQDFKRHAGDVCPKPPSDAVRQRRLKALAKLQPLANPTLLGFSAAQIQDIFASARRALEDKPLAPSSHF</sequence>
<protein>
    <submittedName>
        <fullName evidence="2">Gcs-1 protein</fullName>
    </submittedName>
</protein>